<dbReference type="Proteomes" id="UP000054466">
    <property type="component" value="Unassembled WGS sequence"/>
</dbReference>
<dbReference type="SUPFAM" id="SSF53850">
    <property type="entry name" value="Periplasmic binding protein-like II"/>
    <property type="match status" value="1"/>
</dbReference>
<dbReference type="EMBL" id="KN847044">
    <property type="protein sequence ID" value="KIW26366.1"/>
    <property type="molecule type" value="Genomic_DNA"/>
</dbReference>
<sequence>MAGIPVSFASGLYDRLVPLATGEVRASGVSLNFIEIQHPRETFDRMAGHHEFDASEFSSSEYVTRHAAGDRSFIAIPAFPSRCFRHSFIFVNTHTVKRPEDLAGKTIGVPLYTMTAAVWIRGLLMHQYGVDLATINWIEGNVNKAGPYGQPSVLPSPKSVSLVPNRSSKSLNGLLADGVIDAIIGPDIPDCLNSTPHVRRLFPDYRKVEQDYYKQTGIFPIMHLVVVRRELWGRHKFITTSLFNALQDSKRLAMDRMKYLGTLRYMLPWLAQDLEEIKETFGDDCWPYGIDSNRTTLETLVQYLFEQGMIEKKMDIEELFAPMKESRVQNSKTQ</sequence>
<proteinExistence type="predicted"/>
<evidence type="ECO:0000313" key="2">
    <source>
        <dbReference type="Proteomes" id="UP000054466"/>
    </source>
</evidence>
<evidence type="ECO:0000313" key="1">
    <source>
        <dbReference type="EMBL" id="KIW26366.1"/>
    </source>
</evidence>
<keyword evidence="2" id="KW-1185">Reference proteome</keyword>
<organism evidence="1 2">
    <name type="scientific">Cladophialophora immunda</name>
    <dbReference type="NCBI Taxonomy" id="569365"/>
    <lineage>
        <taxon>Eukaryota</taxon>
        <taxon>Fungi</taxon>
        <taxon>Dikarya</taxon>
        <taxon>Ascomycota</taxon>
        <taxon>Pezizomycotina</taxon>
        <taxon>Eurotiomycetes</taxon>
        <taxon>Chaetothyriomycetidae</taxon>
        <taxon>Chaetothyriales</taxon>
        <taxon>Herpotrichiellaceae</taxon>
        <taxon>Cladophialophora</taxon>
    </lineage>
</organism>
<accession>A0A0D1ZEZ7</accession>
<evidence type="ECO:0008006" key="3">
    <source>
        <dbReference type="Google" id="ProtNLM"/>
    </source>
</evidence>
<gene>
    <name evidence="1" type="ORF">PV07_09466</name>
</gene>
<dbReference type="OrthoDB" id="2093528at2759"/>
<reference evidence="1 2" key="1">
    <citation type="submission" date="2015-01" db="EMBL/GenBank/DDBJ databases">
        <title>The Genome Sequence of Cladophialophora immunda CBS83496.</title>
        <authorList>
            <consortium name="The Broad Institute Genomics Platform"/>
            <person name="Cuomo C."/>
            <person name="de Hoog S."/>
            <person name="Gorbushina A."/>
            <person name="Stielow B."/>
            <person name="Teixiera M."/>
            <person name="Abouelleil A."/>
            <person name="Chapman S.B."/>
            <person name="Priest M."/>
            <person name="Young S.K."/>
            <person name="Wortman J."/>
            <person name="Nusbaum C."/>
            <person name="Birren B."/>
        </authorList>
    </citation>
    <scope>NUCLEOTIDE SEQUENCE [LARGE SCALE GENOMIC DNA]</scope>
    <source>
        <strain evidence="1 2">CBS 83496</strain>
    </source>
</reference>
<dbReference type="RefSeq" id="XP_016246582.1">
    <property type="nucleotide sequence ID" value="XM_016396726.1"/>
</dbReference>
<name>A0A0D1ZEZ7_9EURO</name>
<dbReference type="HOGENOM" id="CLU_072759_0_0_1"/>
<protein>
    <recommendedName>
        <fullName evidence="3">SsuA/THI5-like domain-containing protein</fullName>
    </recommendedName>
</protein>
<dbReference type="VEuPathDB" id="FungiDB:PV07_09466"/>
<dbReference type="GeneID" id="27348660"/>
<dbReference type="AlphaFoldDB" id="A0A0D1ZEZ7"/>